<feature type="transmembrane region" description="Helical" evidence="16">
    <location>
        <begin position="694"/>
        <end position="716"/>
    </location>
</feature>
<feature type="transmembrane region" description="Helical" evidence="16">
    <location>
        <begin position="390"/>
        <end position="412"/>
    </location>
</feature>
<dbReference type="GO" id="GO:0006506">
    <property type="term" value="P:GPI anchor biosynthetic process"/>
    <property type="evidence" value="ECO:0007669"/>
    <property type="project" value="UniProtKB-UniPathway"/>
</dbReference>
<dbReference type="Gene3D" id="1.20.120.1130">
    <property type="match status" value="1"/>
</dbReference>
<keyword evidence="14" id="KW-0325">Glycoprotein</keyword>
<dbReference type="Pfam" id="PF01663">
    <property type="entry name" value="Phosphodiest"/>
    <property type="match status" value="1"/>
</dbReference>
<gene>
    <name evidence="19" type="ORF">APUTEX25_001263</name>
</gene>
<dbReference type="InterPro" id="IPR017850">
    <property type="entry name" value="Alkaline_phosphatase_core_sf"/>
</dbReference>
<evidence type="ECO:0000256" key="6">
    <source>
        <dbReference type="ARBA" id="ARBA00022502"/>
    </source>
</evidence>
<feature type="transmembrane region" description="Helical" evidence="16">
    <location>
        <begin position="769"/>
        <end position="791"/>
    </location>
</feature>
<evidence type="ECO:0000259" key="18">
    <source>
        <dbReference type="PROSITE" id="PS51313"/>
    </source>
</evidence>
<evidence type="ECO:0000256" key="15">
    <source>
        <dbReference type="PROSITE-ProRule" id="PRU00642"/>
    </source>
</evidence>
<dbReference type="InterPro" id="IPR038358">
    <property type="entry name" value="VPS28_N_sf"/>
</dbReference>
<accession>A0A3M7KQE0</accession>
<evidence type="ECO:0000256" key="2">
    <source>
        <dbReference type="ARBA" id="ARBA00004477"/>
    </source>
</evidence>
<dbReference type="SUPFAM" id="SSF53649">
    <property type="entry name" value="Alkaline phosphatase-like"/>
    <property type="match status" value="1"/>
</dbReference>
<evidence type="ECO:0000256" key="3">
    <source>
        <dbReference type="ARBA" id="ARBA00004687"/>
    </source>
</evidence>
<feature type="transmembrane region" description="Helical" evidence="16">
    <location>
        <begin position="445"/>
        <end position="467"/>
    </location>
</feature>
<comment type="caution">
    <text evidence="19">The sequence shown here is derived from an EMBL/GenBank/DDBJ whole genome shotgun (WGS) entry which is preliminary data.</text>
</comment>
<proteinExistence type="inferred from homology"/>
<dbReference type="Gene3D" id="3.40.720.10">
    <property type="entry name" value="Alkaline Phosphatase, subunit A"/>
    <property type="match status" value="1"/>
</dbReference>
<dbReference type="Proteomes" id="UP000279271">
    <property type="component" value="Unassembled WGS sequence"/>
</dbReference>
<dbReference type="PROSITE" id="PS51310">
    <property type="entry name" value="VPS28_C"/>
    <property type="match status" value="1"/>
</dbReference>
<dbReference type="SUPFAM" id="SSF140111">
    <property type="entry name" value="Endosomal sorting complex assembly domain"/>
    <property type="match status" value="1"/>
</dbReference>
<keyword evidence="13 16" id="KW-0472">Membrane</keyword>
<evidence type="ECO:0000259" key="17">
    <source>
        <dbReference type="PROSITE" id="PS51310"/>
    </source>
</evidence>
<evidence type="ECO:0000256" key="14">
    <source>
        <dbReference type="ARBA" id="ARBA00023180"/>
    </source>
</evidence>
<evidence type="ECO:0000256" key="4">
    <source>
        <dbReference type="ARBA" id="ARBA00008695"/>
    </source>
</evidence>
<comment type="similarity">
    <text evidence="15">Belongs to the VPS28 family.</text>
</comment>
<keyword evidence="10" id="KW-0256">Endoplasmic reticulum</keyword>
<name>A0A3M7KQE0_AUXPR</name>
<dbReference type="InterPro" id="IPR007143">
    <property type="entry name" value="Vps28"/>
</dbReference>
<comment type="subcellular location">
    <subcellularLocation>
        <location evidence="2">Endoplasmic reticulum membrane</location>
        <topology evidence="2">Multi-pass membrane protein</topology>
    </subcellularLocation>
    <subcellularLocation>
        <location evidence="1">Endosome</location>
    </subcellularLocation>
</comment>
<feature type="transmembrane region" description="Helical" evidence="16">
    <location>
        <begin position="728"/>
        <end position="748"/>
    </location>
</feature>
<dbReference type="InterPro" id="IPR017898">
    <property type="entry name" value="VPS28_N"/>
</dbReference>
<keyword evidence="12 16" id="KW-1133">Transmembrane helix</keyword>
<keyword evidence="8 16" id="KW-0812">Transmembrane</keyword>
<keyword evidence="5 15" id="KW-0813">Transport</keyword>
<dbReference type="CDD" id="cd16023">
    <property type="entry name" value="GPI_EPT_3"/>
    <property type="match status" value="1"/>
</dbReference>
<dbReference type="InterPro" id="IPR037675">
    <property type="entry name" value="PIG-O_N"/>
</dbReference>
<evidence type="ECO:0000256" key="12">
    <source>
        <dbReference type="ARBA" id="ARBA00022989"/>
    </source>
</evidence>
<dbReference type="Gene3D" id="1.20.1440.200">
    <property type="match status" value="1"/>
</dbReference>
<evidence type="ECO:0000256" key="5">
    <source>
        <dbReference type="ARBA" id="ARBA00022448"/>
    </source>
</evidence>
<keyword evidence="9" id="KW-0967">Endosome</keyword>
<feature type="transmembrane region" description="Helical" evidence="16">
    <location>
        <begin position="346"/>
        <end position="369"/>
    </location>
</feature>
<dbReference type="PANTHER" id="PTHR23071:SF1">
    <property type="entry name" value="GPI ETHANOLAMINE PHOSPHATE TRANSFERASE 3"/>
    <property type="match status" value="1"/>
</dbReference>
<dbReference type="InterPro" id="IPR037202">
    <property type="entry name" value="ESCRT_assembly_dom"/>
</dbReference>
<dbReference type="GO" id="GO:0000813">
    <property type="term" value="C:ESCRT I complex"/>
    <property type="evidence" value="ECO:0007669"/>
    <property type="project" value="InterPro"/>
</dbReference>
<organism evidence="19 20">
    <name type="scientific">Auxenochlorella protothecoides</name>
    <name type="common">Green microalga</name>
    <name type="synonym">Chlorella protothecoides</name>
    <dbReference type="NCBI Taxonomy" id="3075"/>
    <lineage>
        <taxon>Eukaryota</taxon>
        <taxon>Viridiplantae</taxon>
        <taxon>Chlorophyta</taxon>
        <taxon>core chlorophytes</taxon>
        <taxon>Trebouxiophyceae</taxon>
        <taxon>Chlorellales</taxon>
        <taxon>Chlorellaceae</taxon>
        <taxon>Auxenochlorella</taxon>
    </lineage>
</organism>
<dbReference type="GO" id="GO:0015031">
    <property type="term" value="P:protein transport"/>
    <property type="evidence" value="ECO:0007669"/>
    <property type="project" value="UniProtKB-UniRule"/>
</dbReference>
<feature type="non-terminal residue" evidence="19">
    <location>
        <position position="1"/>
    </location>
</feature>
<sequence>AKVARSFRFLAEAPTTTLQRLKCLMTGGLPSFFDIGNSFSAGPLDEDNLVDQAVAAGKRVAFVGDTTWTQLFPRQFSAAHPFPCFNVRDLHSVDEGVAAQLPALLAAPGSWDLLIGHTLGVDHAGHAHGVASAQMLSKLAQTDALVQGWVDAMLEVAGPGQAYERTLLLVLGDHGQTLTGEHGGGSDPEVDSALVAVSLGALARSPPAQTAAQASAGFPIPVTGVMVQADFAATLAPLLGLPTPYCNLGRVHRDLFQLGASNGKDLEIAAWANVEQVVRYLEAYALAAYFPKQVLGRVLQEHADLLGDRETSKKGSEAEAGRALDFLELASRLARPQWTQFGTTSMVLGLVAVALALAAQALGAYVALAPRGIEKKPKAPVSTLTSVPRLLSLGTAICAAVPVLGIFSFFYLLNEGTWTAGVAAAAWVLLTLESLTTLKPRTQTLLAILMLGGAGLLALLLSARLGLTQHSGWGFWQKLTVHDKEPAAHLGANVSWGAQLLASGTDHITRLAGKPSSWAGCLLVAGFPAALLGMAVCALSMHVPGVDPAAANILASARLARLAVAASFAAAAARHVVQGAVDAGVAASDAPLSALLAWAPGRLFQTDGGCVQPATRLFARVSLSTSGLALLSLALNRRVLRSHPGLLPAGLAALVALLSPPSTSLAMLCMLGWGWVAAYLPAVRRRSCLAQLQLVLAAMHAFYASGHLCEFAGVHWTAGFVTDDDFHLYRSGAIAMMGTLRCAAALAAMLSAAVQRRHLYAWSLFAPRFAFEACFLVVTDITVLLMNVLLFPPLANVPSLISRYTSSQKERDLLEEYADLYAILKSTEKLERAYVRDAISARDYEPACQRLIAHYRTLWSTVSESVPSLQSFMATYGMQCPMAARRLAQSGMPATVEHGRATSSGEAGYTAAVADAVGQFITTMDALKLNMAAVDQVFPLLSDLTQSLNKVPTLPLDLPGRLKLKAWVSKLHGLPASYELDEGEARQLLFELEGAYNEFMAHLPR</sequence>
<dbReference type="InterPro" id="IPR002591">
    <property type="entry name" value="Phosphodiest/P_Trfase"/>
</dbReference>
<keyword evidence="7" id="KW-0808">Transferase</keyword>
<evidence type="ECO:0000256" key="10">
    <source>
        <dbReference type="ARBA" id="ARBA00022824"/>
    </source>
</evidence>
<dbReference type="PANTHER" id="PTHR23071">
    <property type="entry name" value="PHOSPHATIDYLINOSITOL GLYCAN"/>
    <property type="match status" value="1"/>
</dbReference>
<evidence type="ECO:0000256" key="7">
    <source>
        <dbReference type="ARBA" id="ARBA00022679"/>
    </source>
</evidence>
<evidence type="ECO:0000256" key="13">
    <source>
        <dbReference type="ARBA" id="ARBA00023136"/>
    </source>
</evidence>
<evidence type="ECO:0000256" key="8">
    <source>
        <dbReference type="ARBA" id="ARBA00022692"/>
    </source>
</evidence>
<evidence type="ECO:0000256" key="16">
    <source>
        <dbReference type="SAM" id="Phobius"/>
    </source>
</evidence>
<dbReference type="EMBL" id="QOKY01000215">
    <property type="protein sequence ID" value="RMZ52069.1"/>
    <property type="molecule type" value="Genomic_DNA"/>
</dbReference>
<reference evidence="20" key="1">
    <citation type="journal article" date="2018" name="Algal Res.">
        <title>Characterization of plant carbon substrate utilization by Auxenochlorella protothecoides.</title>
        <authorList>
            <person name="Vogler B.W."/>
            <person name="Starkenburg S.R."/>
            <person name="Sudasinghe N."/>
            <person name="Schambach J.Y."/>
            <person name="Rollin J.A."/>
            <person name="Pattathil S."/>
            <person name="Barry A.N."/>
        </authorList>
    </citation>
    <scope>NUCLEOTIDE SEQUENCE [LARGE SCALE GENOMIC DNA]</scope>
    <source>
        <strain evidence="20">UTEX 25</strain>
    </source>
</reference>
<dbReference type="InterPro" id="IPR039524">
    <property type="entry name" value="PIGO/GPI13"/>
</dbReference>
<feature type="transmembrane region" description="Helical" evidence="16">
    <location>
        <begin position="617"/>
        <end position="635"/>
    </location>
</feature>
<dbReference type="AlphaFoldDB" id="A0A3M7KQE0"/>
<dbReference type="Pfam" id="PF03997">
    <property type="entry name" value="VPS28"/>
    <property type="match status" value="1"/>
</dbReference>
<dbReference type="PROSITE" id="PS51313">
    <property type="entry name" value="VPS28_N"/>
    <property type="match status" value="1"/>
</dbReference>
<keyword evidence="6" id="KW-0337">GPI-anchor biosynthesis</keyword>
<dbReference type="GO" id="GO:0005789">
    <property type="term" value="C:endoplasmic reticulum membrane"/>
    <property type="evidence" value="ECO:0007669"/>
    <property type="project" value="UniProtKB-SubCell"/>
</dbReference>
<evidence type="ECO:0000256" key="1">
    <source>
        <dbReference type="ARBA" id="ARBA00004177"/>
    </source>
</evidence>
<evidence type="ECO:0000256" key="9">
    <source>
        <dbReference type="ARBA" id="ARBA00022753"/>
    </source>
</evidence>
<dbReference type="InterPro" id="IPR017899">
    <property type="entry name" value="VPS28_C"/>
</dbReference>
<feature type="domain" description="VPS28 C-terminal" evidence="17">
    <location>
        <begin position="908"/>
        <end position="1004"/>
    </location>
</feature>
<feature type="domain" description="VPS28 N-terminal" evidence="18">
    <location>
        <begin position="787"/>
        <end position="898"/>
    </location>
</feature>
<feature type="transmembrane region" description="Helical" evidence="16">
    <location>
        <begin position="517"/>
        <end position="539"/>
    </location>
</feature>
<keyword evidence="11 15" id="KW-0653">Protein transport</keyword>
<dbReference type="GO" id="GO:0051377">
    <property type="term" value="F:mannose-ethanolamine phosphotransferase activity"/>
    <property type="evidence" value="ECO:0007669"/>
    <property type="project" value="InterPro"/>
</dbReference>
<evidence type="ECO:0000313" key="20">
    <source>
        <dbReference type="Proteomes" id="UP000279271"/>
    </source>
</evidence>
<dbReference type="SUPFAM" id="SSF140427">
    <property type="entry name" value="VPS28 C-terminal domain-like"/>
    <property type="match status" value="1"/>
</dbReference>
<comment type="pathway">
    <text evidence="3">Glycolipid biosynthesis; glycosylphosphatidylinositol-anchor biosynthesis.</text>
</comment>
<protein>
    <submittedName>
        <fullName evidence="19">Uncharacterized protein</fullName>
    </submittedName>
</protein>
<dbReference type="InterPro" id="IPR037206">
    <property type="entry name" value="VPS28_C_sf"/>
</dbReference>
<dbReference type="FunFam" id="1.20.120.1130:FF:000001">
    <property type="entry name" value="Vacuolar protein sorting-associated protein 28 homolog"/>
    <property type="match status" value="1"/>
</dbReference>
<comment type="similarity">
    <text evidence="4">Belongs to the PIGG/PIGN/PIGO family. PIGO subfamily.</text>
</comment>
<feature type="transmembrane region" description="Helical" evidence="16">
    <location>
        <begin position="418"/>
        <end position="438"/>
    </location>
</feature>
<evidence type="ECO:0000256" key="11">
    <source>
        <dbReference type="ARBA" id="ARBA00022927"/>
    </source>
</evidence>
<dbReference type="GO" id="GO:0032509">
    <property type="term" value="P:endosome transport via multivesicular body sorting pathway"/>
    <property type="evidence" value="ECO:0007669"/>
    <property type="project" value="InterPro"/>
</dbReference>
<dbReference type="UniPathway" id="UPA00196"/>
<evidence type="ECO:0000313" key="19">
    <source>
        <dbReference type="EMBL" id="RMZ52069.1"/>
    </source>
</evidence>